<dbReference type="EMBL" id="KV454487">
    <property type="protein sequence ID" value="ODV59303.1"/>
    <property type="molecule type" value="Genomic_DNA"/>
</dbReference>
<sequence>NELRVIKLSEFEDPIVVTEREKLNFKRKNINFFDITELSDSEAYSSFFVSNSDSANDKGIGRPRFASFDVPDYQYPKSIAYKSEIDVVLKEVNKNNLYNNLVKFSSFYTRYYKSDNGLKSANWLKDQIVDILNLNTSKNAFVNEFHHSWPQYSTIVTIPGIYHNHKNKDKETIIIIGSHQDSTNLLFPSFLGAPGADDDGSGTITCLEVLRLIILSDLSPINTLQFHFYSAEEGGLLGSADIFNSYKSKNLKVVAMLQQDMTGYTEKTLSNNKIESMGLITDYTNDNLNQFVKLVINQFCSIPYTETKCGYACSDHGSATHFGYPSAFVIESEFEYSNPYIHSTKDTVDRLDFDHMAEFVKLTTAFAYELALTE</sequence>
<comment type="cofactor">
    <cofactor evidence="1">
        <name>Zn(2+)</name>
        <dbReference type="ChEBI" id="CHEBI:29105"/>
    </cofactor>
</comment>
<dbReference type="InterPro" id="IPR018247">
    <property type="entry name" value="EF_Hand_1_Ca_BS"/>
</dbReference>
<feature type="non-terminal residue" evidence="11">
    <location>
        <position position="1"/>
    </location>
</feature>
<dbReference type="FunFam" id="3.40.630.10:FF:000042">
    <property type="entry name" value="Peptide hydrolase"/>
    <property type="match status" value="1"/>
</dbReference>
<evidence type="ECO:0000256" key="1">
    <source>
        <dbReference type="ARBA" id="ARBA00001947"/>
    </source>
</evidence>
<dbReference type="RefSeq" id="XP_020045610.1">
    <property type="nucleotide sequence ID" value="XM_020189966.1"/>
</dbReference>
<dbReference type="STRING" id="1344418.A0A1D2VCS2"/>
<dbReference type="GO" id="GO:0008235">
    <property type="term" value="F:metalloexopeptidase activity"/>
    <property type="evidence" value="ECO:0007669"/>
    <property type="project" value="InterPro"/>
</dbReference>
<dbReference type="InterPro" id="IPR007484">
    <property type="entry name" value="Peptidase_M28"/>
</dbReference>
<name>A0A1D2VCS2_9ASCO</name>
<feature type="domain" description="Peptidase M28" evidence="10">
    <location>
        <begin position="164"/>
        <end position="364"/>
    </location>
</feature>
<protein>
    <recommendedName>
        <fullName evidence="9">Peptide hydrolase</fullName>
        <ecNumber evidence="9">3.4.-.-</ecNumber>
    </recommendedName>
</protein>
<evidence type="ECO:0000256" key="2">
    <source>
        <dbReference type="ARBA" id="ARBA00022438"/>
    </source>
</evidence>
<dbReference type="InParanoid" id="A0A1D2VCS2"/>
<evidence type="ECO:0000256" key="9">
    <source>
        <dbReference type="RuleBase" id="RU361240"/>
    </source>
</evidence>
<keyword evidence="3 9" id="KW-0645">Protease</keyword>
<proteinExistence type="inferred from homology"/>
<dbReference type="Proteomes" id="UP000095038">
    <property type="component" value="Unassembled WGS sequence"/>
</dbReference>
<dbReference type="Pfam" id="PF04389">
    <property type="entry name" value="Peptidase_M28"/>
    <property type="match status" value="1"/>
</dbReference>
<comment type="similarity">
    <text evidence="8">Belongs to the peptidase M28 family. M28E subfamily.</text>
</comment>
<evidence type="ECO:0000256" key="7">
    <source>
        <dbReference type="ARBA" id="ARBA00022833"/>
    </source>
</evidence>
<keyword evidence="5" id="KW-0732">Signal</keyword>
<dbReference type="PANTHER" id="PTHR12147">
    <property type="entry name" value="METALLOPEPTIDASE M28 FAMILY MEMBER"/>
    <property type="match status" value="1"/>
</dbReference>
<accession>A0A1D2VCS2</accession>
<evidence type="ECO:0000313" key="11">
    <source>
        <dbReference type="EMBL" id="ODV59303.1"/>
    </source>
</evidence>
<keyword evidence="6 9" id="KW-0378">Hydrolase</keyword>
<evidence type="ECO:0000256" key="4">
    <source>
        <dbReference type="ARBA" id="ARBA00022723"/>
    </source>
</evidence>
<feature type="non-terminal residue" evidence="11">
    <location>
        <position position="374"/>
    </location>
</feature>
<dbReference type="FunCoup" id="A0A1D2VCS2">
    <property type="interactions" value="28"/>
</dbReference>
<keyword evidence="2" id="KW-0031">Aminopeptidase</keyword>
<dbReference type="OrthoDB" id="2214at2759"/>
<dbReference type="GO" id="GO:0046872">
    <property type="term" value="F:metal ion binding"/>
    <property type="evidence" value="ECO:0007669"/>
    <property type="project" value="UniProtKB-KW"/>
</dbReference>
<dbReference type="AlphaFoldDB" id="A0A1D2VCS2"/>
<dbReference type="GO" id="GO:0004177">
    <property type="term" value="F:aminopeptidase activity"/>
    <property type="evidence" value="ECO:0007669"/>
    <property type="project" value="UniProtKB-KW"/>
</dbReference>
<evidence type="ECO:0000256" key="8">
    <source>
        <dbReference type="ARBA" id="ARBA00043962"/>
    </source>
</evidence>
<dbReference type="PROSITE" id="PS00018">
    <property type="entry name" value="EF_HAND_1"/>
    <property type="match status" value="1"/>
</dbReference>
<evidence type="ECO:0000256" key="3">
    <source>
        <dbReference type="ARBA" id="ARBA00022670"/>
    </source>
</evidence>
<organism evidence="11 12">
    <name type="scientific">Ascoidea rubescens DSM 1968</name>
    <dbReference type="NCBI Taxonomy" id="1344418"/>
    <lineage>
        <taxon>Eukaryota</taxon>
        <taxon>Fungi</taxon>
        <taxon>Dikarya</taxon>
        <taxon>Ascomycota</taxon>
        <taxon>Saccharomycotina</taxon>
        <taxon>Saccharomycetes</taxon>
        <taxon>Ascoideaceae</taxon>
        <taxon>Ascoidea</taxon>
    </lineage>
</organism>
<keyword evidence="4 9" id="KW-0479">Metal-binding</keyword>
<evidence type="ECO:0000256" key="6">
    <source>
        <dbReference type="ARBA" id="ARBA00022801"/>
    </source>
</evidence>
<dbReference type="InterPro" id="IPR045175">
    <property type="entry name" value="M28_fam"/>
</dbReference>
<keyword evidence="12" id="KW-1185">Reference proteome</keyword>
<reference evidence="12" key="1">
    <citation type="submission" date="2016-05" db="EMBL/GenBank/DDBJ databases">
        <title>Comparative genomics of biotechnologically important yeasts.</title>
        <authorList>
            <consortium name="DOE Joint Genome Institute"/>
            <person name="Riley R."/>
            <person name="Haridas S."/>
            <person name="Wolfe K.H."/>
            <person name="Lopes M.R."/>
            <person name="Hittinger C.T."/>
            <person name="Goker M."/>
            <person name="Salamov A."/>
            <person name="Wisecaver J."/>
            <person name="Long T.M."/>
            <person name="Aerts A.L."/>
            <person name="Barry K."/>
            <person name="Choi C."/>
            <person name="Clum A."/>
            <person name="Coughlan A.Y."/>
            <person name="Deshpande S."/>
            <person name="Douglass A.P."/>
            <person name="Hanson S.J."/>
            <person name="Klenk H.-P."/>
            <person name="Labutti K."/>
            <person name="Lapidus A."/>
            <person name="Lindquist E."/>
            <person name="Lipzen A."/>
            <person name="Meier-Kolthoff J.P."/>
            <person name="Ohm R.A."/>
            <person name="Otillar R.P."/>
            <person name="Pangilinan J."/>
            <person name="Peng Y."/>
            <person name="Rokas A."/>
            <person name="Rosa C.A."/>
            <person name="Scheuner C."/>
            <person name="Sibirny A.A."/>
            <person name="Slot J.C."/>
            <person name="Stielow J.B."/>
            <person name="Sun H."/>
            <person name="Kurtzman C.P."/>
            <person name="Blackwell M."/>
            <person name="Grigoriev I.V."/>
            <person name="Jeffries T.W."/>
        </authorList>
    </citation>
    <scope>NUCLEOTIDE SEQUENCE [LARGE SCALE GENOMIC DNA]</scope>
    <source>
        <strain evidence="12">DSM 1968</strain>
    </source>
</reference>
<dbReference type="GO" id="GO:0006508">
    <property type="term" value="P:proteolysis"/>
    <property type="evidence" value="ECO:0007669"/>
    <property type="project" value="UniProtKB-KW"/>
</dbReference>
<dbReference type="EC" id="3.4.-.-" evidence="9"/>
<dbReference type="GeneID" id="30963602"/>
<dbReference type="Gene3D" id="3.40.630.10">
    <property type="entry name" value="Zn peptidases"/>
    <property type="match status" value="1"/>
</dbReference>
<keyword evidence="7 9" id="KW-0862">Zinc</keyword>
<gene>
    <name evidence="11" type="ORF">ASCRUDRAFT_26716</name>
</gene>
<evidence type="ECO:0000256" key="5">
    <source>
        <dbReference type="ARBA" id="ARBA00022729"/>
    </source>
</evidence>
<evidence type="ECO:0000259" key="10">
    <source>
        <dbReference type="Pfam" id="PF04389"/>
    </source>
</evidence>
<evidence type="ECO:0000313" key="12">
    <source>
        <dbReference type="Proteomes" id="UP000095038"/>
    </source>
</evidence>
<dbReference type="CDD" id="cd03879">
    <property type="entry name" value="M28_AAP"/>
    <property type="match status" value="1"/>
</dbReference>
<dbReference type="PANTHER" id="PTHR12147:SF56">
    <property type="entry name" value="AMINOPEPTIDASE YDR415C-RELATED"/>
    <property type="match status" value="1"/>
</dbReference>
<dbReference type="SUPFAM" id="SSF53187">
    <property type="entry name" value="Zn-dependent exopeptidases"/>
    <property type="match status" value="1"/>
</dbReference>